<organism evidence="2 3">
    <name type="scientific">Hominibacterium faecale</name>
    <dbReference type="NCBI Taxonomy" id="2839743"/>
    <lineage>
        <taxon>Bacteria</taxon>
        <taxon>Bacillati</taxon>
        <taxon>Bacillota</taxon>
        <taxon>Clostridia</taxon>
        <taxon>Peptostreptococcales</taxon>
        <taxon>Anaerovoracaceae</taxon>
        <taxon>Hominibacterium</taxon>
    </lineage>
</organism>
<proteinExistence type="predicted"/>
<accession>A0A9J6QZI3</accession>
<protein>
    <submittedName>
        <fullName evidence="2">Uncharacterized protein</fullName>
    </submittedName>
</protein>
<evidence type="ECO:0000313" key="2">
    <source>
        <dbReference type="EMBL" id="MCU7380942.1"/>
    </source>
</evidence>
<dbReference type="Proteomes" id="UP001065549">
    <property type="component" value="Unassembled WGS sequence"/>
</dbReference>
<comment type="caution">
    <text evidence="2">The sequence shown here is derived from an EMBL/GenBank/DDBJ whole genome shotgun (WGS) entry which is preliminary data.</text>
</comment>
<gene>
    <name evidence="2" type="ORF">OBO34_21745</name>
</gene>
<dbReference type="EMBL" id="JAOSHN010000017">
    <property type="protein sequence ID" value="MCU7380942.1"/>
    <property type="molecule type" value="Genomic_DNA"/>
</dbReference>
<name>A0A9J6QZI3_9FIRM</name>
<reference evidence="2" key="1">
    <citation type="submission" date="2022-09" db="EMBL/GenBank/DDBJ databases">
        <title>Culturomic study of gut microbiota in children with autism spectrum disorder.</title>
        <authorList>
            <person name="Efimov B.A."/>
            <person name="Chaplin A.V."/>
            <person name="Sokolova S.R."/>
            <person name="Pikina A.P."/>
            <person name="Korzhanova M."/>
            <person name="Belova V."/>
            <person name="Korostin D."/>
        </authorList>
    </citation>
    <scope>NUCLEOTIDE SEQUENCE</scope>
    <source>
        <strain evidence="2">ASD5510</strain>
    </source>
</reference>
<keyword evidence="3" id="KW-1185">Reference proteome</keyword>
<dbReference type="AlphaFoldDB" id="A0A9J6QZI3"/>
<sequence length="43" mass="5010">MAKVWKQGDIIPLDHLNDLEKKAEAYDKLIQEKKKAAKKSEKE</sequence>
<evidence type="ECO:0000256" key="1">
    <source>
        <dbReference type="SAM" id="Coils"/>
    </source>
</evidence>
<evidence type="ECO:0000313" key="3">
    <source>
        <dbReference type="Proteomes" id="UP001065549"/>
    </source>
</evidence>
<keyword evidence="1" id="KW-0175">Coiled coil</keyword>
<dbReference type="RefSeq" id="WP_269478858.1">
    <property type="nucleotide sequence ID" value="NZ_JAOSHN010000017.1"/>
</dbReference>
<feature type="coiled-coil region" evidence="1">
    <location>
        <begin position="16"/>
        <end position="43"/>
    </location>
</feature>